<gene>
    <name evidence="4" type="ORF">PSNMU_V1.4_AUG-EV-PASAV3_0036070</name>
</gene>
<dbReference type="PANTHER" id="PTHR46023:SF6">
    <property type="entry name" value="LIPASE CLASS 3 FAMILY PROTEIN"/>
    <property type="match status" value="1"/>
</dbReference>
<evidence type="ECO:0000256" key="1">
    <source>
        <dbReference type="SAM" id="MobiDB-lite"/>
    </source>
</evidence>
<proteinExistence type="predicted"/>
<dbReference type="PANTHER" id="PTHR46023">
    <property type="entry name" value="LIPASE CLASS 3 PROTEIN-LIKE"/>
    <property type="match status" value="1"/>
</dbReference>
<dbReference type="GO" id="GO:0006629">
    <property type="term" value="P:lipid metabolic process"/>
    <property type="evidence" value="ECO:0007669"/>
    <property type="project" value="InterPro"/>
</dbReference>
<dbReference type="CDD" id="cd00519">
    <property type="entry name" value="Lipase_3"/>
    <property type="match status" value="1"/>
</dbReference>
<feature type="region of interest" description="Disordered" evidence="1">
    <location>
        <begin position="45"/>
        <end position="69"/>
    </location>
</feature>
<dbReference type="SUPFAM" id="SSF53474">
    <property type="entry name" value="alpha/beta-Hydrolases"/>
    <property type="match status" value="1"/>
</dbReference>
<dbReference type="Gene3D" id="3.40.50.1820">
    <property type="entry name" value="alpha/beta hydrolase"/>
    <property type="match status" value="1"/>
</dbReference>
<dbReference type="InterPro" id="IPR002921">
    <property type="entry name" value="Fungal_lipase-type"/>
</dbReference>
<feature type="domain" description="Fungal lipase-type" evidence="3">
    <location>
        <begin position="289"/>
        <end position="414"/>
    </location>
</feature>
<dbReference type="EMBL" id="CAACVS010000105">
    <property type="protein sequence ID" value="VEU36834.1"/>
    <property type="molecule type" value="Genomic_DNA"/>
</dbReference>
<accession>A0A448Z4A5</accession>
<feature type="compositionally biased region" description="Polar residues" evidence="1">
    <location>
        <begin position="45"/>
        <end position="56"/>
    </location>
</feature>
<sequence>MINRFRCATRVPGRIAVGWSLPMVATAGIGLIAYGNSFQQIYTRSEASSSNDNNETTSKETLEKPTTGRFESSWIKGSIEGVINQAVGTVASLTSNTNDARNSAGSKPEDTDTYQNMGKMLTKLLLPSSSTTSLSDVLQEVQSMSGRGDIQDASTVVEVLDVAKRCQKMLDSKLGEFFGTDGFPPLQLQQLFYFIEREDEVKNPSWKRRRHYFFPGIDMKQMEDLNEKLKLTDLAYADTEDEVRDRLQKEYNSELVYCSLDGLPNKPAHFIAVERDQSPWNTELEVLLVVCGTKRITDVITDLLCVAEPYRDGYAHSGICESGRWIARKHVKLFEKIRLLSNKKKIKLTLLGHSLGAGAATIAGIELNGDPFIDVEVVGFGCPALLSPELSTSYEHIVTTVIGDNDCVPRMSMATMVNTLLDMAEFDYTPFALRDIEETVNELERFLPSIVDGSVKRKVLNNLNGFLPDVSPNGGDEISKRMEVVLFPPGRCIHFYSDGFGTSGSVVPCTFFDELDINRRLLHDHLIKDGYQKIFLDVMRQYKNDNHYSFNEEKK</sequence>
<keyword evidence="5" id="KW-1185">Reference proteome</keyword>
<dbReference type="InterPro" id="IPR029058">
    <property type="entry name" value="AB_hydrolase_fold"/>
</dbReference>
<keyword evidence="2" id="KW-0812">Transmembrane</keyword>
<organism evidence="4 5">
    <name type="scientific">Pseudo-nitzschia multistriata</name>
    <dbReference type="NCBI Taxonomy" id="183589"/>
    <lineage>
        <taxon>Eukaryota</taxon>
        <taxon>Sar</taxon>
        <taxon>Stramenopiles</taxon>
        <taxon>Ochrophyta</taxon>
        <taxon>Bacillariophyta</taxon>
        <taxon>Bacillariophyceae</taxon>
        <taxon>Bacillariophycidae</taxon>
        <taxon>Bacillariales</taxon>
        <taxon>Bacillariaceae</taxon>
        <taxon>Pseudo-nitzschia</taxon>
    </lineage>
</organism>
<evidence type="ECO:0000313" key="5">
    <source>
        <dbReference type="Proteomes" id="UP000291116"/>
    </source>
</evidence>
<dbReference type="OrthoDB" id="45753at2759"/>
<dbReference type="Pfam" id="PF01764">
    <property type="entry name" value="Lipase_3"/>
    <property type="match status" value="1"/>
</dbReference>
<reference evidence="4 5" key="1">
    <citation type="submission" date="2019-01" db="EMBL/GenBank/DDBJ databases">
        <authorList>
            <person name="Ferrante I. M."/>
        </authorList>
    </citation>
    <scope>NUCLEOTIDE SEQUENCE [LARGE SCALE GENOMIC DNA]</scope>
    <source>
        <strain evidence="4 5">B856</strain>
    </source>
</reference>
<keyword evidence="2" id="KW-0472">Membrane</keyword>
<dbReference type="Proteomes" id="UP000291116">
    <property type="component" value="Unassembled WGS sequence"/>
</dbReference>
<evidence type="ECO:0000259" key="3">
    <source>
        <dbReference type="Pfam" id="PF01764"/>
    </source>
</evidence>
<protein>
    <recommendedName>
        <fullName evidence="3">Fungal lipase-type domain-containing protein</fullName>
    </recommendedName>
</protein>
<feature type="transmembrane region" description="Helical" evidence="2">
    <location>
        <begin position="12"/>
        <end position="34"/>
    </location>
</feature>
<evidence type="ECO:0000313" key="4">
    <source>
        <dbReference type="EMBL" id="VEU36834.1"/>
    </source>
</evidence>
<evidence type="ECO:0000256" key="2">
    <source>
        <dbReference type="SAM" id="Phobius"/>
    </source>
</evidence>
<name>A0A448Z4A5_9STRA</name>
<keyword evidence="2" id="KW-1133">Transmembrane helix</keyword>
<dbReference type="AlphaFoldDB" id="A0A448Z4A5"/>